<feature type="region of interest" description="Disordered" evidence="2">
    <location>
        <begin position="74"/>
        <end position="109"/>
    </location>
</feature>
<feature type="compositionally biased region" description="Basic and acidic residues" evidence="2">
    <location>
        <begin position="97"/>
        <end position="109"/>
    </location>
</feature>
<feature type="coiled-coil region" evidence="1">
    <location>
        <begin position="18"/>
        <end position="45"/>
    </location>
</feature>
<evidence type="ECO:0000256" key="1">
    <source>
        <dbReference type="SAM" id="Coils"/>
    </source>
</evidence>
<accession>A0A6L2LG40</accession>
<proteinExistence type="predicted"/>
<dbReference type="EMBL" id="BKCJ010004361">
    <property type="protein sequence ID" value="GEU60588.1"/>
    <property type="molecule type" value="Genomic_DNA"/>
</dbReference>
<gene>
    <name evidence="3" type="ORF">Tci_032566</name>
</gene>
<reference evidence="3" key="1">
    <citation type="journal article" date="2019" name="Sci. Rep.">
        <title>Draft genome of Tanacetum cinerariifolium, the natural source of mosquito coil.</title>
        <authorList>
            <person name="Yamashiro T."/>
            <person name="Shiraishi A."/>
            <person name="Satake H."/>
            <person name="Nakayama K."/>
        </authorList>
    </citation>
    <scope>NUCLEOTIDE SEQUENCE</scope>
</reference>
<feature type="compositionally biased region" description="Basic and acidic residues" evidence="2">
    <location>
        <begin position="74"/>
        <end position="90"/>
    </location>
</feature>
<protein>
    <submittedName>
        <fullName evidence="3">Uncharacterized protein</fullName>
    </submittedName>
</protein>
<keyword evidence="1" id="KW-0175">Coiled coil</keyword>
<dbReference type="AlphaFoldDB" id="A0A6L2LG40"/>
<sequence>MIEPERPLKRKDQIMMDVEVARNIKAHMQAELEEEKRLARLKEEETNIALMLFNNTMKWIDSFVPMDRELVKGSEKAVEGSKKVKDDSSKKAGSNLKQEDAKRQRIEEENESAKLKSCLEIIPKNDDDVKIEATLIF</sequence>
<evidence type="ECO:0000256" key="2">
    <source>
        <dbReference type="SAM" id="MobiDB-lite"/>
    </source>
</evidence>
<name>A0A6L2LG40_TANCI</name>
<evidence type="ECO:0000313" key="3">
    <source>
        <dbReference type="EMBL" id="GEU60588.1"/>
    </source>
</evidence>
<organism evidence="3">
    <name type="scientific">Tanacetum cinerariifolium</name>
    <name type="common">Dalmatian daisy</name>
    <name type="synonym">Chrysanthemum cinerariifolium</name>
    <dbReference type="NCBI Taxonomy" id="118510"/>
    <lineage>
        <taxon>Eukaryota</taxon>
        <taxon>Viridiplantae</taxon>
        <taxon>Streptophyta</taxon>
        <taxon>Embryophyta</taxon>
        <taxon>Tracheophyta</taxon>
        <taxon>Spermatophyta</taxon>
        <taxon>Magnoliopsida</taxon>
        <taxon>eudicotyledons</taxon>
        <taxon>Gunneridae</taxon>
        <taxon>Pentapetalae</taxon>
        <taxon>asterids</taxon>
        <taxon>campanulids</taxon>
        <taxon>Asterales</taxon>
        <taxon>Asteraceae</taxon>
        <taxon>Asteroideae</taxon>
        <taxon>Anthemideae</taxon>
        <taxon>Anthemidinae</taxon>
        <taxon>Tanacetum</taxon>
    </lineage>
</organism>
<comment type="caution">
    <text evidence="3">The sequence shown here is derived from an EMBL/GenBank/DDBJ whole genome shotgun (WGS) entry which is preliminary data.</text>
</comment>